<reference evidence="4" key="3">
    <citation type="submission" date="2021-02" db="UniProtKB">
        <authorList>
            <consortium name="EnsemblMetazoa"/>
        </authorList>
    </citation>
    <scope>IDENTIFICATION</scope>
    <source>
        <strain evidence="4">USDA</strain>
    </source>
</reference>
<dbReference type="EMBL" id="DS235115">
    <property type="protein sequence ID" value="EEB12160.1"/>
    <property type="molecule type" value="Genomic_DNA"/>
</dbReference>
<dbReference type="HOGENOM" id="CLU_1498227_0_0_1"/>
<dbReference type="VEuPathDB" id="VectorBase:PHUM160250"/>
<dbReference type="AlphaFoldDB" id="E0VFK4"/>
<dbReference type="OrthoDB" id="8583677at2759"/>
<dbReference type="GeneID" id="8236561"/>
<dbReference type="EMBL" id="AAZO01001869">
    <property type="status" value="NOT_ANNOTATED_CDS"/>
    <property type="molecule type" value="Genomic_DNA"/>
</dbReference>
<evidence type="ECO:0000256" key="1">
    <source>
        <dbReference type="SAM" id="MobiDB-lite"/>
    </source>
</evidence>
<keyword evidence="2" id="KW-0472">Membrane</keyword>
<evidence type="ECO:0000313" key="5">
    <source>
        <dbReference type="Proteomes" id="UP000009046"/>
    </source>
</evidence>
<feature type="compositionally biased region" description="Low complexity" evidence="1">
    <location>
        <begin position="110"/>
        <end position="121"/>
    </location>
</feature>
<reference evidence="3" key="2">
    <citation type="submission" date="2007-04" db="EMBL/GenBank/DDBJ databases">
        <title>The genome of the human body louse.</title>
        <authorList>
            <consortium name="The Human Body Louse Genome Consortium"/>
            <person name="Kirkness E."/>
            <person name="Walenz B."/>
            <person name="Hass B."/>
            <person name="Bruggner R."/>
            <person name="Strausberg R."/>
        </authorList>
    </citation>
    <scope>NUCLEOTIDE SEQUENCE</scope>
    <source>
        <strain evidence="3">USDA</strain>
    </source>
</reference>
<feature type="compositionally biased region" description="Basic and acidic residues" evidence="1">
    <location>
        <begin position="122"/>
        <end position="132"/>
    </location>
</feature>
<feature type="transmembrane region" description="Helical" evidence="2">
    <location>
        <begin position="12"/>
        <end position="29"/>
    </location>
</feature>
<gene>
    <name evidence="4" type="primary">8236561</name>
    <name evidence="3" type="ORF">Phum_PHUM160250</name>
</gene>
<keyword evidence="2" id="KW-1133">Transmembrane helix</keyword>
<accession>E0VFK4</accession>
<reference evidence="3" key="1">
    <citation type="submission" date="2007-04" db="EMBL/GenBank/DDBJ databases">
        <title>Annotation of Pediculus humanus corporis strain USDA.</title>
        <authorList>
            <person name="Kirkness E."/>
            <person name="Hannick L."/>
            <person name="Hass B."/>
            <person name="Bruggner R."/>
            <person name="Lawson D."/>
            <person name="Bidwell S."/>
            <person name="Joardar V."/>
            <person name="Caler E."/>
            <person name="Walenz B."/>
            <person name="Inman J."/>
            <person name="Schobel S."/>
            <person name="Galinsky K."/>
            <person name="Amedeo P."/>
            <person name="Strausberg R."/>
        </authorList>
    </citation>
    <scope>NUCLEOTIDE SEQUENCE</scope>
    <source>
        <strain evidence="3">USDA</strain>
    </source>
</reference>
<dbReference type="RefSeq" id="XP_002424898.1">
    <property type="nucleotide sequence ID" value="XM_002424853.1"/>
</dbReference>
<evidence type="ECO:0000313" key="4">
    <source>
        <dbReference type="EnsemblMetazoa" id="PHUM160250-PA"/>
    </source>
</evidence>
<evidence type="ECO:0000256" key="2">
    <source>
        <dbReference type="SAM" id="Phobius"/>
    </source>
</evidence>
<sequence>MMLTKMKLKERVMISISMIFVMLTLILVVDLQTDMGITRQHFLPSHAIIKYNTSADGPGGAYNAFQRRFLLKGNVSKESGGGGSVLVQGGSGGSGASQQQQQEIVGNGGSKASKYSSSSTAGKEEQQPPHDDFKQLYEYVFATKPGRKFIRNGVVKLVNNDDWPNNPTIQELLGIQYR</sequence>
<dbReference type="CTD" id="8236561"/>
<dbReference type="KEGG" id="phu:Phum_PHUM160250"/>
<feature type="region of interest" description="Disordered" evidence="1">
    <location>
        <begin position="78"/>
        <end position="132"/>
    </location>
</feature>
<dbReference type="EnsemblMetazoa" id="PHUM160250-RA">
    <property type="protein sequence ID" value="PHUM160250-PA"/>
    <property type="gene ID" value="PHUM160250"/>
</dbReference>
<protein>
    <submittedName>
        <fullName evidence="3 4">Uncharacterized protein</fullName>
    </submittedName>
</protein>
<dbReference type="Proteomes" id="UP000009046">
    <property type="component" value="Unassembled WGS sequence"/>
</dbReference>
<dbReference type="eggNOG" id="ENOG502SCDE">
    <property type="taxonomic scope" value="Eukaryota"/>
</dbReference>
<dbReference type="InParanoid" id="E0VFK4"/>
<keyword evidence="2" id="KW-0812">Transmembrane</keyword>
<feature type="compositionally biased region" description="Gly residues" evidence="1">
    <location>
        <begin position="79"/>
        <end position="95"/>
    </location>
</feature>
<proteinExistence type="predicted"/>
<evidence type="ECO:0000313" key="3">
    <source>
        <dbReference type="EMBL" id="EEB12160.1"/>
    </source>
</evidence>
<organism>
    <name type="scientific">Pediculus humanus subsp. corporis</name>
    <name type="common">Body louse</name>
    <dbReference type="NCBI Taxonomy" id="121224"/>
    <lineage>
        <taxon>Eukaryota</taxon>
        <taxon>Metazoa</taxon>
        <taxon>Ecdysozoa</taxon>
        <taxon>Arthropoda</taxon>
        <taxon>Hexapoda</taxon>
        <taxon>Insecta</taxon>
        <taxon>Pterygota</taxon>
        <taxon>Neoptera</taxon>
        <taxon>Paraneoptera</taxon>
        <taxon>Psocodea</taxon>
        <taxon>Troctomorpha</taxon>
        <taxon>Phthiraptera</taxon>
        <taxon>Anoplura</taxon>
        <taxon>Pediculidae</taxon>
        <taxon>Pediculus</taxon>
    </lineage>
</organism>
<name>E0VFK4_PEDHC</name>
<keyword evidence="5" id="KW-1185">Reference proteome</keyword>